<dbReference type="OrthoDB" id="7062720at2"/>
<dbReference type="EMBL" id="AFNV02000011">
    <property type="protein sequence ID" value="ERJ19185.1"/>
    <property type="molecule type" value="Genomic_DNA"/>
</dbReference>
<keyword evidence="5" id="KW-1185">Reference proteome</keyword>
<accession>U2EMV2</accession>
<protein>
    <recommendedName>
        <fullName evidence="3">DUF4340 domain-containing protein</fullName>
    </recommendedName>
</protein>
<dbReference type="STRING" id="1033802.SSPSH_001793"/>
<dbReference type="Proteomes" id="UP000006242">
    <property type="component" value="Unassembled WGS sequence"/>
</dbReference>
<dbReference type="RefSeq" id="WP_006914773.1">
    <property type="nucleotide sequence ID" value="NZ_AFNV02000011.1"/>
</dbReference>
<evidence type="ECO:0000256" key="1">
    <source>
        <dbReference type="SAM" id="MobiDB-lite"/>
    </source>
</evidence>
<name>U2EMV2_9GAMM</name>
<feature type="region of interest" description="Disordered" evidence="1">
    <location>
        <begin position="295"/>
        <end position="316"/>
    </location>
</feature>
<dbReference type="Pfam" id="PF14238">
    <property type="entry name" value="DUF4340"/>
    <property type="match status" value="1"/>
</dbReference>
<reference evidence="4 5" key="1">
    <citation type="journal article" date="2011" name="J. Bacteriol.">
        <title>Genome sequence of Salinisphaera shabanensis, a gammaproteobacterium from the harsh, variable environment of the brine-seawater interface of the Shaban Deep in the Red Sea.</title>
        <authorList>
            <person name="Antunes A."/>
            <person name="Alam I."/>
            <person name="Bajic V.B."/>
            <person name="Stingl U."/>
        </authorList>
    </citation>
    <scope>NUCLEOTIDE SEQUENCE [LARGE SCALE GENOMIC DNA]</scope>
    <source>
        <strain evidence="4 5">E1L3A</strain>
    </source>
</reference>
<sequence length="316" mass="34488">MTRKRLIFNVVLILGIVVLGLTLWLVRAPEPAPTPPQTVSALAPGSVTAMEVHLPNAVVELDRSRPAATWQLRQPIAAPADDVPVEALLALAEATPTQRYERGAIDDETTGLDDPALVVRFNGQAPILVGNEGPTPASRYVATPHAMLLVQAEQLARLPTTWRNWVSPTLITDNADLAQLTLPRLTLTRGETGGWQVKPSSADRGADYAQATIDAWRHSRVLSLEPVDASRERIARVTLRYGDDHERRLDVIEREPELILRDAERGIDYHFAPHLAAPLLDMQHPDTLGAGRVRSLQPSAIPLNPAGEKGDASRPD</sequence>
<organism evidence="4 5">
    <name type="scientific">Salinisphaera shabanensis E1L3A</name>
    <dbReference type="NCBI Taxonomy" id="1033802"/>
    <lineage>
        <taxon>Bacteria</taxon>
        <taxon>Pseudomonadati</taxon>
        <taxon>Pseudomonadota</taxon>
        <taxon>Gammaproteobacteria</taxon>
        <taxon>Salinisphaerales</taxon>
        <taxon>Salinisphaeraceae</taxon>
        <taxon>Salinisphaera</taxon>
    </lineage>
</organism>
<evidence type="ECO:0000259" key="3">
    <source>
        <dbReference type="Pfam" id="PF14238"/>
    </source>
</evidence>
<comment type="caution">
    <text evidence="4">The sequence shown here is derived from an EMBL/GenBank/DDBJ whole genome shotgun (WGS) entry which is preliminary data.</text>
</comment>
<gene>
    <name evidence="4" type="ORF">SSPSH_001793</name>
</gene>
<proteinExistence type="predicted"/>
<keyword evidence="2" id="KW-1133">Transmembrane helix</keyword>
<evidence type="ECO:0000313" key="4">
    <source>
        <dbReference type="EMBL" id="ERJ19185.1"/>
    </source>
</evidence>
<evidence type="ECO:0000256" key="2">
    <source>
        <dbReference type="SAM" id="Phobius"/>
    </source>
</evidence>
<feature type="transmembrane region" description="Helical" evidence="2">
    <location>
        <begin position="7"/>
        <end position="26"/>
    </location>
</feature>
<evidence type="ECO:0000313" key="5">
    <source>
        <dbReference type="Proteomes" id="UP000006242"/>
    </source>
</evidence>
<feature type="domain" description="DUF4340" evidence="3">
    <location>
        <begin position="70"/>
        <end position="222"/>
    </location>
</feature>
<keyword evidence="2" id="KW-0812">Transmembrane</keyword>
<dbReference type="InterPro" id="IPR025641">
    <property type="entry name" value="DUF4340"/>
</dbReference>
<reference evidence="4 5" key="2">
    <citation type="journal article" date="2013" name="PLoS ONE">
        <title>INDIGO - INtegrated Data Warehouse of MIcrobial GenOmes with Examples from the Red Sea Extremophiles.</title>
        <authorList>
            <person name="Alam I."/>
            <person name="Antunes A."/>
            <person name="Kamau A.A."/>
            <person name="Ba Alawi W."/>
            <person name="Kalkatawi M."/>
            <person name="Stingl U."/>
            <person name="Bajic V.B."/>
        </authorList>
    </citation>
    <scope>NUCLEOTIDE SEQUENCE [LARGE SCALE GENOMIC DNA]</scope>
    <source>
        <strain evidence="4 5">E1L3A</strain>
    </source>
</reference>
<dbReference type="AlphaFoldDB" id="U2EMV2"/>
<keyword evidence="2" id="KW-0472">Membrane</keyword>